<proteinExistence type="predicted"/>
<sequence>MDLKTIVGVHGLWNVVETGYEEPADEGALSVAELAALHKRRSGDQSALSIIHQGLDDEMFEKIANESKTKDAWDILKNSVVGVDKVKKVRLQTLRIELESLLMKENESISDYFTRVLVVVNQMKRLGEKLMDVRVVEKVLRSLNAKFYHVVVAIEEAKDIESMSIDELNGSLLAHEERMKRSQQVPVEQVLQAKLAFNPKENASERGGRSQACGRG</sequence>
<evidence type="ECO:0008006" key="2">
    <source>
        <dbReference type="Google" id="ProtNLM"/>
    </source>
</evidence>
<evidence type="ECO:0000313" key="1">
    <source>
        <dbReference type="EMBL" id="KAL0438932.1"/>
    </source>
</evidence>
<reference evidence="1" key="1">
    <citation type="submission" date="2020-06" db="EMBL/GenBank/DDBJ databases">
        <authorList>
            <person name="Li T."/>
            <person name="Hu X."/>
            <person name="Zhang T."/>
            <person name="Song X."/>
            <person name="Zhang H."/>
            <person name="Dai N."/>
            <person name="Sheng W."/>
            <person name="Hou X."/>
            <person name="Wei L."/>
        </authorList>
    </citation>
    <scope>NUCLEOTIDE SEQUENCE</scope>
    <source>
        <strain evidence="1">KEN1</strain>
        <tissue evidence="1">Leaf</tissue>
    </source>
</reference>
<dbReference type="AlphaFoldDB" id="A0AAW2WF43"/>
<dbReference type="Pfam" id="PF14223">
    <property type="entry name" value="Retrotran_gag_2"/>
    <property type="match status" value="1"/>
</dbReference>
<dbReference type="PANTHER" id="PTHR35317:SF28">
    <property type="entry name" value="ZINC FINGER, CCHC-TYPE, RIBONUCLEASE H-LIKE DOMAIN, GAG-PRE-INTEGRASE DOMAIN PROTEIN-RELATED"/>
    <property type="match status" value="1"/>
</dbReference>
<name>A0AAW2WF43_9LAMI</name>
<dbReference type="PANTHER" id="PTHR35317">
    <property type="entry name" value="OS04G0629600 PROTEIN"/>
    <property type="match status" value="1"/>
</dbReference>
<organism evidence="1">
    <name type="scientific">Sesamum latifolium</name>
    <dbReference type="NCBI Taxonomy" id="2727402"/>
    <lineage>
        <taxon>Eukaryota</taxon>
        <taxon>Viridiplantae</taxon>
        <taxon>Streptophyta</taxon>
        <taxon>Embryophyta</taxon>
        <taxon>Tracheophyta</taxon>
        <taxon>Spermatophyta</taxon>
        <taxon>Magnoliopsida</taxon>
        <taxon>eudicotyledons</taxon>
        <taxon>Gunneridae</taxon>
        <taxon>Pentapetalae</taxon>
        <taxon>asterids</taxon>
        <taxon>lamiids</taxon>
        <taxon>Lamiales</taxon>
        <taxon>Pedaliaceae</taxon>
        <taxon>Sesamum</taxon>
    </lineage>
</organism>
<comment type="caution">
    <text evidence="1">The sequence shown here is derived from an EMBL/GenBank/DDBJ whole genome shotgun (WGS) entry which is preliminary data.</text>
</comment>
<protein>
    <recommendedName>
        <fullName evidence="2">Retrovirus-related Pol polyprotein from transposon TNT 1-94</fullName>
    </recommendedName>
</protein>
<dbReference type="EMBL" id="JACGWN010000008">
    <property type="protein sequence ID" value="KAL0438932.1"/>
    <property type="molecule type" value="Genomic_DNA"/>
</dbReference>
<reference evidence="1" key="2">
    <citation type="journal article" date="2024" name="Plant">
        <title>Genomic evolution and insights into agronomic trait innovations of Sesamum species.</title>
        <authorList>
            <person name="Miao H."/>
            <person name="Wang L."/>
            <person name="Qu L."/>
            <person name="Liu H."/>
            <person name="Sun Y."/>
            <person name="Le M."/>
            <person name="Wang Q."/>
            <person name="Wei S."/>
            <person name="Zheng Y."/>
            <person name="Lin W."/>
            <person name="Duan Y."/>
            <person name="Cao H."/>
            <person name="Xiong S."/>
            <person name="Wang X."/>
            <person name="Wei L."/>
            <person name="Li C."/>
            <person name="Ma Q."/>
            <person name="Ju M."/>
            <person name="Zhao R."/>
            <person name="Li G."/>
            <person name="Mu C."/>
            <person name="Tian Q."/>
            <person name="Mei H."/>
            <person name="Zhang T."/>
            <person name="Gao T."/>
            <person name="Zhang H."/>
        </authorList>
    </citation>
    <scope>NUCLEOTIDE SEQUENCE</scope>
    <source>
        <strain evidence="1">KEN1</strain>
    </source>
</reference>
<gene>
    <name evidence="1" type="ORF">Slati_2376200</name>
</gene>
<accession>A0AAW2WF43</accession>